<evidence type="ECO:0000256" key="1">
    <source>
        <dbReference type="SAM" id="MobiDB-lite"/>
    </source>
</evidence>
<organism evidence="2 3">
    <name type="scientific">Smittium culicis</name>
    <dbReference type="NCBI Taxonomy" id="133412"/>
    <lineage>
        <taxon>Eukaryota</taxon>
        <taxon>Fungi</taxon>
        <taxon>Fungi incertae sedis</taxon>
        <taxon>Zoopagomycota</taxon>
        <taxon>Kickxellomycotina</taxon>
        <taxon>Harpellomycetes</taxon>
        <taxon>Harpellales</taxon>
        <taxon>Legeriomycetaceae</taxon>
        <taxon>Smittium</taxon>
    </lineage>
</organism>
<accession>A0A1R1X2N6</accession>
<dbReference type="Proteomes" id="UP000187283">
    <property type="component" value="Unassembled WGS sequence"/>
</dbReference>
<keyword evidence="3" id="KW-1185">Reference proteome</keyword>
<gene>
    <name evidence="2" type="ORF">AYI70_g11239</name>
</gene>
<dbReference type="EMBL" id="LSSN01005647">
    <property type="protein sequence ID" value="OMJ08906.1"/>
    <property type="molecule type" value="Genomic_DNA"/>
</dbReference>
<dbReference type="AlphaFoldDB" id="A0A1R1X2N6"/>
<feature type="compositionally biased region" description="Polar residues" evidence="1">
    <location>
        <begin position="1"/>
        <end position="10"/>
    </location>
</feature>
<evidence type="ECO:0000313" key="2">
    <source>
        <dbReference type="EMBL" id="OMJ08906.1"/>
    </source>
</evidence>
<sequence length="67" mass="7159">MSTSPCSSFELTPPIHGANFLENEPNTEGGNRLVTEECDTVNDTEVSLQEGSLKTESFTLVVIIGGD</sequence>
<reference evidence="2 3" key="1">
    <citation type="submission" date="2017-01" db="EMBL/GenBank/DDBJ databases">
        <authorList>
            <person name="Mah S.A."/>
            <person name="Swanson W.J."/>
            <person name="Moy G.W."/>
            <person name="Vacquier V.D."/>
        </authorList>
    </citation>
    <scope>NUCLEOTIDE SEQUENCE [LARGE SCALE GENOMIC DNA]</scope>
    <source>
        <strain evidence="2 3">GSMNP</strain>
    </source>
</reference>
<name>A0A1R1X2N6_9FUNG</name>
<feature type="region of interest" description="Disordered" evidence="1">
    <location>
        <begin position="1"/>
        <end position="31"/>
    </location>
</feature>
<proteinExistence type="predicted"/>
<evidence type="ECO:0000313" key="3">
    <source>
        <dbReference type="Proteomes" id="UP000187283"/>
    </source>
</evidence>
<comment type="caution">
    <text evidence="2">The sequence shown here is derived from an EMBL/GenBank/DDBJ whole genome shotgun (WGS) entry which is preliminary data.</text>
</comment>
<protein>
    <submittedName>
        <fullName evidence="2">Uncharacterized protein</fullName>
    </submittedName>
</protein>